<sequence length="81" mass="8996">MPDSVPVNRPYEPRILSNVSGCLGIDLGCVLPHDDYRQLPDAERHIVCDDSDPLVEGHARMVLAERTGTVSLLAMERDDRP</sequence>
<reference evidence="1 2" key="1">
    <citation type="journal article" date="2023" name="Microb. Genom.">
        <title>Mesoterricola silvestris gen. nov., sp. nov., Mesoterricola sediminis sp. nov., Geothrix oryzae sp. nov., Geothrix edaphica sp. nov., Geothrix rubra sp. nov., and Geothrix limicola sp. nov., six novel members of Acidobacteriota isolated from soils.</title>
        <authorList>
            <person name="Weisberg A.J."/>
            <person name="Pearce E."/>
            <person name="Kramer C.G."/>
            <person name="Chang J.H."/>
            <person name="Clarke C.R."/>
        </authorList>
    </citation>
    <scope>NUCLEOTIDE SEQUENCE [LARGE SCALE GENOMIC DNA]</scope>
    <source>
        <strain evidence="1 2">NRRL_B-2795</strain>
    </source>
</reference>
<dbReference type="RefSeq" id="WP_086758691.1">
    <property type="nucleotide sequence ID" value="NZ_JAGJBZ010000005.1"/>
</dbReference>
<name>A0ABU4LDU9_9ACTN</name>
<dbReference type="EMBL" id="JARAVY010000017">
    <property type="protein sequence ID" value="MDX2913956.1"/>
    <property type="molecule type" value="Genomic_DNA"/>
</dbReference>
<proteinExistence type="predicted"/>
<evidence type="ECO:0000313" key="1">
    <source>
        <dbReference type="EMBL" id="MDX2913956.1"/>
    </source>
</evidence>
<accession>A0ABU4LDU9</accession>
<protein>
    <submittedName>
        <fullName evidence="1">Uncharacterized protein</fullName>
    </submittedName>
</protein>
<dbReference type="Proteomes" id="UP001271723">
    <property type="component" value="Unassembled WGS sequence"/>
</dbReference>
<organism evidence="1 2">
    <name type="scientific">Streptomyces griseiscabiei</name>
    <dbReference type="NCBI Taxonomy" id="2993540"/>
    <lineage>
        <taxon>Bacteria</taxon>
        <taxon>Bacillati</taxon>
        <taxon>Actinomycetota</taxon>
        <taxon>Actinomycetes</taxon>
        <taxon>Kitasatosporales</taxon>
        <taxon>Streptomycetaceae</taxon>
        <taxon>Streptomyces</taxon>
    </lineage>
</organism>
<gene>
    <name evidence="1" type="ORF">PV517_35475</name>
</gene>
<evidence type="ECO:0000313" key="2">
    <source>
        <dbReference type="Proteomes" id="UP001271723"/>
    </source>
</evidence>
<keyword evidence="2" id="KW-1185">Reference proteome</keyword>
<comment type="caution">
    <text evidence="1">The sequence shown here is derived from an EMBL/GenBank/DDBJ whole genome shotgun (WGS) entry which is preliminary data.</text>
</comment>